<feature type="region of interest" description="Disordered" evidence="1">
    <location>
        <begin position="32"/>
        <end position="57"/>
    </location>
</feature>
<gene>
    <name evidence="3" type="ORF">PSNMU_V1.4_AUG-EV-PASAV3_0061330</name>
</gene>
<keyword evidence="2" id="KW-0812">Transmembrane</keyword>
<accession>A0A448ZB33</accession>
<feature type="transmembrane region" description="Helical" evidence="2">
    <location>
        <begin position="103"/>
        <end position="131"/>
    </location>
</feature>
<keyword evidence="4" id="KW-1185">Reference proteome</keyword>
<evidence type="ECO:0000313" key="4">
    <source>
        <dbReference type="Proteomes" id="UP000291116"/>
    </source>
</evidence>
<dbReference type="EMBL" id="CAACVS010000214">
    <property type="protein sequence ID" value="VEU39272.1"/>
    <property type="molecule type" value="Genomic_DNA"/>
</dbReference>
<evidence type="ECO:0000313" key="3">
    <source>
        <dbReference type="EMBL" id="VEU39272.1"/>
    </source>
</evidence>
<evidence type="ECO:0000256" key="2">
    <source>
        <dbReference type="SAM" id="Phobius"/>
    </source>
</evidence>
<dbReference type="Proteomes" id="UP000291116">
    <property type="component" value="Unassembled WGS sequence"/>
</dbReference>
<organism evidence="3 4">
    <name type="scientific">Pseudo-nitzschia multistriata</name>
    <dbReference type="NCBI Taxonomy" id="183589"/>
    <lineage>
        <taxon>Eukaryota</taxon>
        <taxon>Sar</taxon>
        <taxon>Stramenopiles</taxon>
        <taxon>Ochrophyta</taxon>
        <taxon>Bacillariophyta</taxon>
        <taxon>Bacillariophyceae</taxon>
        <taxon>Bacillariophycidae</taxon>
        <taxon>Bacillariales</taxon>
        <taxon>Bacillariaceae</taxon>
        <taxon>Pseudo-nitzschia</taxon>
    </lineage>
</organism>
<dbReference type="AlphaFoldDB" id="A0A448ZB33"/>
<sequence length="191" mass="20544">MTGEVNVNENEYSGSDYGNAVGDAEAIDAEANASNGYVGSESPSKDDSLKNNDDDEDGNLKPSAICAIKYVGIPVQGFVTGFMGFGLYMIAEAKALKDEDERSPIWGGITLFSTLVLMLYSACVATVPYAIPGARCYKLLGGQGCSEDSNDTALVILQIVIMTSFCFVIPTVLIYWPILRGKAKFSRDMYL</sequence>
<feature type="transmembrane region" description="Helical" evidence="2">
    <location>
        <begin position="70"/>
        <end position="91"/>
    </location>
</feature>
<evidence type="ECO:0000256" key="1">
    <source>
        <dbReference type="SAM" id="MobiDB-lite"/>
    </source>
</evidence>
<name>A0A448ZB33_9STRA</name>
<feature type="compositionally biased region" description="Basic and acidic residues" evidence="1">
    <location>
        <begin position="43"/>
        <end position="52"/>
    </location>
</feature>
<keyword evidence="2" id="KW-0472">Membrane</keyword>
<reference evidence="3 4" key="1">
    <citation type="submission" date="2019-01" db="EMBL/GenBank/DDBJ databases">
        <authorList>
            <person name="Ferrante I. M."/>
        </authorList>
    </citation>
    <scope>NUCLEOTIDE SEQUENCE [LARGE SCALE GENOMIC DNA]</scope>
    <source>
        <strain evidence="3 4">B856</strain>
    </source>
</reference>
<keyword evidence="2" id="KW-1133">Transmembrane helix</keyword>
<protein>
    <submittedName>
        <fullName evidence="3">Uncharacterized protein</fullName>
    </submittedName>
</protein>
<proteinExistence type="predicted"/>
<feature type="transmembrane region" description="Helical" evidence="2">
    <location>
        <begin position="156"/>
        <end position="179"/>
    </location>
</feature>